<dbReference type="eggNOG" id="ENOG502S1JX">
    <property type="taxonomic scope" value="Eukaryota"/>
</dbReference>
<dbReference type="Pfam" id="PF07576">
    <property type="entry name" value="BRAP2"/>
    <property type="match status" value="1"/>
</dbReference>
<dbReference type="AlphaFoldDB" id="M3JVN1"/>
<dbReference type="OMA" id="FYQPLLC"/>
<evidence type="ECO:0000313" key="2">
    <source>
        <dbReference type="EMBL" id="EMG46970.1"/>
    </source>
</evidence>
<dbReference type="InterPro" id="IPR011422">
    <property type="entry name" value="BRAP2/ETP1_RRM"/>
</dbReference>
<dbReference type="EMBL" id="AOGT01001792">
    <property type="protein sequence ID" value="EMG46970.1"/>
    <property type="molecule type" value="Genomic_DNA"/>
</dbReference>
<dbReference type="OrthoDB" id="3980520at2759"/>
<comment type="caution">
    <text evidence="2">The sequence shown here is derived from an EMBL/GenBank/DDBJ whole genome shotgun (WGS) entry which is preliminary data.</text>
</comment>
<organism evidence="2 3">
    <name type="scientific">Candida maltosa (strain Xu316)</name>
    <name type="common">Yeast</name>
    <dbReference type="NCBI Taxonomy" id="1245528"/>
    <lineage>
        <taxon>Eukaryota</taxon>
        <taxon>Fungi</taxon>
        <taxon>Dikarya</taxon>
        <taxon>Ascomycota</taxon>
        <taxon>Saccharomycotina</taxon>
        <taxon>Pichiomycetes</taxon>
        <taxon>Debaryomycetaceae</taxon>
        <taxon>Candida/Lodderomyces clade</taxon>
        <taxon>Candida</taxon>
    </lineage>
</organism>
<feature type="domain" description="BRCA1-associated 2/ETP1 RRM" evidence="1">
    <location>
        <begin position="250"/>
        <end position="288"/>
    </location>
</feature>
<sequence length="309" mass="36288">MSKPSLESSKKLLNLLYSSTSKKLSPKKTIITDITTPTISRILYNDQESTTVSDLSLDLSSKLKIAPENALLSLWPHFKSNIVRFKCPNSYITKQDMWKLIPPERNLRYNFRLRPFEMVKKRNGKDMTFMNQYFLVFANQLNAAVYIKETENKVINGITLNFEFVELTKDVLEGMSNPLISDFGKVEEIVNIKEEENLVSDKVFHNFDVLKTWLNPERKNYVIVRNWPFGLNEQQVYKLLWSYRLQGIVDVLADVRNEQHVVLLKFSDTKDADRFIRNYHGRKWDIMQGKSNTRQKELVFYQPLLCETI</sequence>
<accession>M3JVN1</accession>
<dbReference type="GO" id="GO:0003676">
    <property type="term" value="F:nucleic acid binding"/>
    <property type="evidence" value="ECO:0007669"/>
    <property type="project" value="InterPro"/>
</dbReference>
<name>M3JVN1_CANMX</name>
<dbReference type="InterPro" id="IPR035979">
    <property type="entry name" value="RBD_domain_sf"/>
</dbReference>
<keyword evidence="3" id="KW-1185">Reference proteome</keyword>
<dbReference type="HOGENOM" id="CLU_065835_0_0_1"/>
<evidence type="ECO:0000313" key="3">
    <source>
        <dbReference type="Proteomes" id="UP000011777"/>
    </source>
</evidence>
<reference evidence="2 3" key="1">
    <citation type="submission" date="2013-02" db="EMBL/GenBank/DDBJ databases">
        <title>Genome sequence of Candida maltosa Xu316, a potential industrial strain for xylitol and ethanol production.</title>
        <authorList>
            <person name="Yu J."/>
            <person name="Wang Q."/>
            <person name="Geng X."/>
            <person name="Bao W."/>
            <person name="He P."/>
            <person name="Cai J."/>
        </authorList>
    </citation>
    <scope>NUCLEOTIDE SEQUENCE [LARGE SCALE GENOMIC DNA]</scope>
    <source>
        <strain evidence="3">Xu316</strain>
    </source>
</reference>
<dbReference type="Proteomes" id="UP000011777">
    <property type="component" value="Unassembled WGS sequence"/>
</dbReference>
<proteinExistence type="predicted"/>
<gene>
    <name evidence="2" type="ORF">G210_2762</name>
</gene>
<dbReference type="SUPFAM" id="SSF54928">
    <property type="entry name" value="RNA-binding domain, RBD"/>
    <property type="match status" value="1"/>
</dbReference>
<evidence type="ECO:0000259" key="1">
    <source>
        <dbReference type="Pfam" id="PF07576"/>
    </source>
</evidence>
<protein>
    <recommendedName>
        <fullName evidence="1">BRCA1-associated 2/ETP1 RRM domain-containing protein</fullName>
    </recommendedName>
</protein>